<dbReference type="InterPro" id="IPR018392">
    <property type="entry name" value="LysM"/>
</dbReference>
<reference evidence="4 5" key="1">
    <citation type="submission" date="2020-08" db="EMBL/GenBank/DDBJ databases">
        <title>Cohnella phylogeny.</title>
        <authorList>
            <person name="Dunlap C."/>
        </authorList>
    </citation>
    <scope>NUCLEOTIDE SEQUENCE [LARGE SCALE GENOMIC DNA]</scope>
    <source>
        <strain evidence="4 5">CBP 2801</strain>
    </source>
</reference>
<keyword evidence="2" id="KW-0812">Transmembrane</keyword>
<dbReference type="AlphaFoldDB" id="A0A7X0VUK5"/>
<proteinExistence type="predicted"/>
<feature type="compositionally biased region" description="Basic and acidic residues" evidence="1">
    <location>
        <begin position="13"/>
        <end position="25"/>
    </location>
</feature>
<dbReference type="EMBL" id="JACJVO010000007">
    <property type="protein sequence ID" value="MBB6730357.1"/>
    <property type="molecule type" value="Genomic_DNA"/>
</dbReference>
<keyword evidence="2" id="KW-0472">Membrane</keyword>
<sequence length="140" mass="14971">MVHAWVLGSGSELPERRNGHVENKKNKNGNAVAGGSPSLKSRQGWKSARLLFFAGALLLLFVGFSLMRTYADGAAPAAVGEGEKTVTAVSGDTLWGIASKVKRDGLDTREAVYRIMDRNNMSSSEIDSGERLVIPANVLP</sequence>
<keyword evidence="5" id="KW-1185">Reference proteome</keyword>
<feature type="transmembrane region" description="Helical" evidence="2">
    <location>
        <begin position="50"/>
        <end position="67"/>
    </location>
</feature>
<dbReference type="PROSITE" id="PS51782">
    <property type="entry name" value="LYSM"/>
    <property type="match status" value="1"/>
</dbReference>
<evidence type="ECO:0000256" key="2">
    <source>
        <dbReference type="SAM" id="Phobius"/>
    </source>
</evidence>
<dbReference type="Pfam" id="PF01476">
    <property type="entry name" value="LysM"/>
    <property type="match status" value="1"/>
</dbReference>
<gene>
    <name evidence="4" type="ORF">H7C18_05540</name>
</gene>
<dbReference type="RefSeq" id="WP_185128027.1">
    <property type="nucleotide sequence ID" value="NZ_JACJVO010000007.1"/>
</dbReference>
<organism evidence="4 5">
    <name type="scientific">Cohnella zeiphila</name>
    <dbReference type="NCBI Taxonomy" id="2761120"/>
    <lineage>
        <taxon>Bacteria</taxon>
        <taxon>Bacillati</taxon>
        <taxon>Bacillota</taxon>
        <taxon>Bacilli</taxon>
        <taxon>Bacillales</taxon>
        <taxon>Paenibacillaceae</taxon>
        <taxon>Cohnella</taxon>
    </lineage>
</organism>
<comment type="caution">
    <text evidence="4">The sequence shown here is derived from an EMBL/GenBank/DDBJ whole genome shotgun (WGS) entry which is preliminary data.</text>
</comment>
<dbReference type="Gene3D" id="3.10.350.10">
    <property type="entry name" value="LysM domain"/>
    <property type="match status" value="1"/>
</dbReference>
<keyword evidence="2" id="KW-1133">Transmembrane helix</keyword>
<dbReference type="Proteomes" id="UP000564644">
    <property type="component" value="Unassembled WGS sequence"/>
</dbReference>
<protein>
    <submittedName>
        <fullName evidence="4">LysM peptidoglycan-binding domain-containing protein</fullName>
    </submittedName>
</protein>
<evidence type="ECO:0000256" key="1">
    <source>
        <dbReference type="SAM" id="MobiDB-lite"/>
    </source>
</evidence>
<accession>A0A7X0VUK5</accession>
<dbReference type="CDD" id="cd00118">
    <property type="entry name" value="LysM"/>
    <property type="match status" value="1"/>
</dbReference>
<feature type="region of interest" description="Disordered" evidence="1">
    <location>
        <begin position="1"/>
        <end position="41"/>
    </location>
</feature>
<name>A0A7X0VUK5_9BACL</name>
<dbReference type="SMART" id="SM00257">
    <property type="entry name" value="LysM"/>
    <property type="match status" value="1"/>
</dbReference>
<evidence type="ECO:0000313" key="4">
    <source>
        <dbReference type="EMBL" id="MBB6730357.1"/>
    </source>
</evidence>
<dbReference type="InterPro" id="IPR036779">
    <property type="entry name" value="LysM_dom_sf"/>
</dbReference>
<evidence type="ECO:0000259" key="3">
    <source>
        <dbReference type="PROSITE" id="PS51782"/>
    </source>
</evidence>
<feature type="domain" description="LysM" evidence="3">
    <location>
        <begin position="84"/>
        <end position="134"/>
    </location>
</feature>
<evidence type="ECO:0000313" key="5">
    <source>
        <dbReference type="Proteomes" id="UP000564644"/>
    </source>
</evidence>